<dbReference type="SUPFAM" id="SSF110738">
    <property type="entry name" value="Glycerate kinase I"/>
    <property type="match status" value="1"/>
</dbReference>
<organism evidence="5 6">
    <name type="scientific">Nocardia cyriacigeorgica</name>
    <dbReference type="NCBI Taxonomy" id="135487"/>
    <lineage>
        <taxon>Bacteria</taxon>
        <taxon>Bacillati</taxon>
        <taxon>Actinomycetota</taxon>
        <taxon>Actinomycetes</taxon>
        <taxon>Mycobacteriales</taxon>
        <taxon>Nocardiaceae</taxon>
        <taxon>Nocardia</taxon>
    </lineage>
</organism>
<name>A0A5R8NIQ4_9NOCA</name>
<dbReference type="NCBIfam" id="TIGR00045">
    <property type="entry name" value="glycerate kinase"/>
    <property type="match status" value="1"/>
</dbReference>
<reference evidence="5 6" key="1">
    <citation type="submission" date="2019-05" db="EMBL/GenBank/DDBJ databases">
        <title>Genomes sequences of two Nocardia cyriacigeorgica environmental isolates, type strains Nocardia asteroides ATCC 19247 and Nocardia cyriacigeorgica DSM 44484.</title>
        <authorList>
            <person name="Vautrin F."/>
            <person name="Bergeron E."/>
            <person name="Dubost A."/>
            <person name="Abrouk D."/>
            <person name="Rodriguez Nava V."/>
            <person name="Pujic P."/>
        </authorList>
    </citation>
    <scope>NUCLEOTIDE SEQUENCE [LARGE SCALE GENOMIC DNA]</scope>
    <source>
        <strain evidence="5 6">EML 446</strain>
    </source>
</reference>
<dbReference type="GO" id="GO:0031388">
    <property type="term" value="P:organic acid phosphorylation"/>
    <property type="evidence" value="ECO:0007669"/>
    <property type="project" value="UniProtKB-UniRule"/>
</dbReference>
<dbReference type="InterPro" id="IPR004381">
    <property type="entry name" value="Glycerate_kinase"/>
</dbReference>
<dbReference type="Gene3D" id="3.90.1510.10">
    <property type="entry name" value="Glycerate kinase, domain 2"/>
    <property type="match status" value="1"/>
</dbReference>
<dbReference type="GO" id="GO:0008887">
    <property type="term" value="F:glycerate kinase activity"/>
    <property type="evidence" value="ECO:0007669"/>
    <property type="project" value="UniProtKB-UniRule"/>
</dbReference>
<dbReference type="PANTHER" id="PTHR21599">
    <property type="entry name" value="GLYCERATE KINASE"/>
    <property type="match status" value="1"/>
</dbReference>
<sequence>MESVPTVVLAPDKFKGSLSAAEVASALATGIARVCPDARVVRVPVADGGDGTVDAFVSAGWTRVTLPAPGPTGETVEASYAVRGDTAVIELAAVVGLAKLPDGRPDPLHASTFGLGVVIAHALSVGAERIVLGLGGSASTDGGAGMLTALGARIYGPGGHEVPRGGAALRDAKRLDLRGLHPGLAEATFVIASDVDNPLLGPSGAVAVYSAQKGAGPEDQAVLEAALQNWAALVGETHAGRPGAGAAGGTGFGAMAALGAQMRSGIEVVLELLDFGAVLESASVVITGEGCLDRQTLHGKAPMGVCAAARSAGVPVIAVAGRIDLAPDELTAEGFMAGYALADVEPDPGRSMAEAAPLLEQVGERIAAERLGERKLS</sequence>
<dbReference type="Gene3D" id="3.40.50.10350">
    <property type="entry name" value="Glycerate kinase, domain 1"/>
    <property type="match status" value="1"/>
</dbReference>
<dbReference type="Pfam" id="PF02595">
    <property type="entry name" value="Gly_kinase"/>
    <property type="match status" value="1"/>
</dbReference>
<dbReference type="InterPro" id="IPR018197">
    <property type="entry name" value="Glycerate_kinase_RE-like"/>
</dbReference>
<dbReference type="InterPro" id="IPR036129">
    <property type="entry name" value="Glycerate_kinase_sf"/>
</dbReference>
<dbReference type="RefSeq" id="WP_138451324.1">
    <property type="nucleotide sequence ID" value="NZ_VBUT01000010.1"/>
</dbReference>
<dbReference type="AlphaFoldDB" id="A0A5R8NIQ4"/>
<evidence type="ECO:0000313" key="6">
    <source>
        <dbReference type="Proteomes" id="UP000306378"/>
    </source>
</evidence>
<evidence type="ECO:0000313" key="5">
    <source>
        <dbReference type="EMBL" id="TLF74477.1"/>
    </source>
</evidence>
<protein>
    <submittedName>
        <fullName evidence="5">Glycerate kinase</fullName>
    </submittedName>
</protein>
<proteinExistence type="inferred from homology"/>
<dbReference type="PANTHER" id="PTHR21599:SF0">
    <property type="entry name" value="GLYCERATE KINASE"/>
    <property type="match status" value="1"/>
</dbReference>
<evidence type="ECO:0000256" key="1">
    <source>
        <dbReference type="ARBA" id="ARBA00006284"/>
    </source>
</evidence>
<keyword evidence="2 4" id="KW-0808">Transferase</keyword>
<dbReference type="PIRSF" id="PIRSF006078">
    <property type="entry name" value="GlxK"/>
    <property type="match status" value="1"/>
</dbReference>
<evidence type="ECO:0000256" key="3">
    <source>
        <dbReference type="ARBA" id="ARBA00022777"/>
    </source>
</evidence>
<keyword evidence="3 4" id="KW-0418">Kinase</keyword>
<gene>
    <name evidence="5" type="ORF">FEK34_24260</name>
</gene>
<dbReference type="Proteomes" id="UP000306378">
    <property type="component" value="Unassembled WGS sequence"/>
</dbReference>
<dbReference type="InterPro" id="IPR018193">
    <property type="entry name" value="Glyc_kinase_flavodox-like_fold"/>
</dbReference>
<evidence type="ECO:0000256" key="4">
    <source>
        <dbReference type="PIRNR" id="PIRNR006078"/>
    </source>
</evidence>
<evidence type="ECO:0000256" key="2">
    <source>
        <dbReference type="ARBA" id="ARBA00022679"/>
    </source>
</evidence>
<comment type="similarity">
    <text evidence="1 4">Belongs to the glycerate kinase type-1 family.</text>
</comment>
<dbReference type="EMBL" id="VBUT01000010">
    <property type="protein sequence ID" value="TLF74477.1"/>
    <property type="molecule type" value="Genomic_DNA"/>
</dbReference>
<accession>A0A5R8NIQ4</accession>
<comment type="caution">
    <text evidence="5">The sequence shown here is derived from an EMBL/GenBank/DDBJ whole genome shotgun (WGS) entry which is preliminary data.</text>
</comment>